<gene>
    <name evidence="2" type="ORF">MELLADRAFT_123659</name>
</gene>
<feature type="signal peptide" evidence="1">
    <location>
        <begin position="1"/>
        <end position="22"/>
    </location>
</feature>
<evidence type="ECO:0000256" key="1">
    <source>
        <dbReference type="SAM" id="SignalP"/>
    </source>
</evidence>
<keyword evidence="1" id="KW-0732">Signal</keyword>
<feature type="chain" id="PRO_5003321575" evidence="1">
    <location>
        <begin position="23"/>
        <end position="161"/>
    </location>
</feature>
<dbReference type="OrthoDB" id="10428388at2759"/>
<keyword evidence="3" id="KW-1185">Reference proteome</keyword>
<evidence type="ECO:0000313" key="3">
    <source>
        <dbReference type="Proteomes" id="UP000001072"/>
    </source>
</evidence>
<dbReference type="InParanoid" id="F4RG54"/>
<evidence type="ECO:0000313" key="2">
    <source>
        <dbReference type="EMBL" id="EGG08550.1"/>
    </source>
</evidence>
<organism evidence="3">
    <name type="scientific">Melampsora larici-populina (strain 98AG31 / pathotype 3-4-7)</name>
    <name type="common">Poplar leaf rust fungus</name>
    <dbReference type="NCBI Taxonomy" id="747676"/>
    <lineage>
        <taxon>Eukaryota</taxon>
        <taxon>Fungi</taxon>
        <taxon>Dikarya</taxon>
        <taxon>Basidiomycota</taxon>
        <taxon>Pucciniomycotina</taxon>
        <taxon>Pucciniomycetes</taxon>
        <taxon>Pucciniales</taxon>
        <taxon>Melampsoraceae</taxon>
        <taxon>Melampsora</taxon>
    </lineage>
</organism>
<dbReference type="RefSeq" id="XP_007408136.1">
    <property type="nucleotide sequence ID" value="XM_007408074.1"/>
</dbReference>
<sequence length="161" mass="17916">MRFGLQSIATLAFVTLMSPVLSKPVDSEVAQNAQVASKEISEKWFTNHFGTGSLSYNYYANLGGCFANGLQIVNFNNVNCVFSDYNTCIPVTGGCPGVVYPNVNDYLKYLVNPYQTINGWRIYRGPGSLGFYQGYNTFGVFPWSSVGSFSNYITTVRQPFW</sequence>
<name>F4RG54_MELLP</name>
<accession>F4RG54</accession>
<dbReference type="AlphaFoldDB" id="F4RG54"/>
<dbReference type="VEuPathDB" id="FungiDB:MELLADRAFT_123659"/>
<dbReference type="GeneID" id="18926442"/>
<reference evidence="3" key="1">
    <citation type="journal article" date="2011" name="Proc. Natl. Acad. Sci. U.S.A.">
        <title>Obligate biotrophy features unraveled by the genomic analysis of rust fungi.</title>
        <authorList>
            <person name="Duplessis S."/>
            <person name="Cuomo C.A."/>
            <person name="Lin Y.-C."/>
            <person name="Aerts A."/>
            <person name="Tisserant E."/>
            <person name="Veneault-Fourrey C."/>
            <person name="Joly D.L."/>
            <person name="Hacquard S."/>
            <person name="Amselem J."/>
            <person name="Cantarel B.L."/>
            <person name="Chiu R."/>
            <person name="Coutinho P.M."/>
            <person name="Feau N."/>
            <person name="Field M."/>
            <person name="Frey P."/>
            <person name="Gelhaye E."/>
            <person name="Goldberg J."/>
            <person name="Grabherr M.G."/>
            <person name="Kodira C.D."/>
            <person name="Kohler A."/>
            <person name="Kuees U."/>
            <person name="Lindquist E.A."/>
            <person name="Lucas S.M."/>
            <person name="Mago R."/>
            <person name="Mauceli E."/>
            <person name="Morin E."/>
            <person name="Murat C."/>
            <person name="Pangilinan J.L."/>
            <person name="Park R."/>
            <person name="Pearson M."/>
            <person name="Quesneville H."/>
            <person name="Rouhier N."/>
            <person name="Sakthikumar S."/>
            <person name="Salamov A.A."/>
            <person name="Schmutz J."/>
            <person name="Selles B."/>
            <person name="Shapiro H."/>
            <person name="Tanguay P."/>
            <person name="Tuskan G.A."/>
            <person name="Henrissat B."/>
            <person name="Van de Peer Y."/>
            <person name="Rouze P."/>
            <person name="Ellis J.G."/>
            <person name="Dodds P.N."/>
            <person name="Schein J.E."/>
            <person name="Zhong S."/>
            <person name="Hamelin R.C."/>
            <person name="Grigoriev I.V."/>
            <person name="Szabo L.J."/>
            <person name="Martin F."/>
        </authorList>
    </citation>
    <scope>NUCLEOTIDE SEQUENCE [LARGE SCALE GENOMIC DNA]</scope>
    <source>
        <strain evidence="3">98AG31 / pathotype 3-4-7</strain>
    </source>
</reference>
<dbReference type="KEGG" id="mlr:MELLADRAFT_123659"/>
<protein>
    <submittedName>
        <fullName evidence="2">Secreted protein</fullName>
    </submittedName>
</protein>
<dbReference type="HOGENOM" id="CLU_1644087_0_0_1"/>
<proteinExistence type="predicted"/>
<dbReference type="Proteomes" id="UP000001072">
    <property type="component" value="Unassembled WGS sequence"/>
</dbReference>
<dbReference type="EMBL" id="GL883100">
    <property type="protein sequence ID" value="EGG08550.1"/>
    <property type="molecule type" value="Genomic_DNA"/>
</dbReference>